<evidence type="ECO:0000313" key="3">
    <source>
        <dbReference type="EMBL" id="SSX21025.1"/>
    </source>
</evidence>
<feature type="signal peptide" evidence="2">
    <location>
        <begin position="1"/>
        <end position="17"/>
    </location>
</feature>
<dbReference type="AlphaFoldDB" id="A0A336LT16"/>
<dbReference type="PROSITE" id="PS51450">
    <property type="entry name" value="LRR"/>
    <property type="match status" value="1"/>
</dbReference>
<feature type="chain" id="PRO_5016383378" evidence="2">
    <location>
        <begin position="18"/>
        <end position="225"/>
    </location>
</feature>
<organism evidence="3">
    <name type="scientific">Culicoides sonorensis</name>
    <name type="common">Biting midge</name>
    <dbReference type="NCBI Taxonomy" id="179676"/>
    <lineage>
        <taxon>Eukaryota</taxon>
        <taxon>Metazoa</taxon>
        <taxon>Ecdysozoa</taxon>
        <taxon>Arthropoda</taxon>
        <taxon>Hexapoda</taxon>
        <taxon>Insecta</taxon>
        <taxon>Pterygota</taxon>
        <taxon>Neoptera</taxon>
        <taxon>Endopterygota</taxon>
        <taxon>Diptera</taxon>
        <taxon>Nematocera</taxon>
        <taxon>Chironomoidea</taxon>
        <taxon>Ceratopogonidae</taxon>
        <taxon>Ceratopogoninae</taxon>
        <taxon>Culicoides</taxon>
        <taxon>Monoculicoides</taxon>
    </lineage>
</organism>
<keyword evidence="1 2" id="KW-0732">Signal</keyword>
<dbReference type="InterPro" id="IPR001611">
    <property type="entry name" value="Leu-rich_rpt"/>
</dbReference>
<dbReference type="VEuPathDB" id="VectorBase:CSON003274"/>
<dbReference type="EMBL" id="UFQT01000158">
    <property type="protein sequence ID" value="SSX21025.1"/>
    <property type="molecule type" value="Genomic_DNA"/>
</dbReference>
<name>A0A336LT16_CULSO</name>
<gene>
    <name evidence="3" type="primary">CSON003274</name>
</gene>
<dbReference type="InterPro" id="IPR032675">
    <property type="entry name" value="LRR_dom_sf"/>
</dbReference>
<evidence type="ECO:0000256" key="1">
    <source>
        <dbReference type="ARBA" id="ARBA00022729"/>
    </source>
</evidence>
<evidence type="ECO:0000256" key="2">
    <source>
        <dbReference type="SAM" id="SignalP"/>
    </source>
</evidence>
<dbReference type="Gene3D" id="3.80.10.10">
    <property type="entry name" value="Ribonuclease Inhibitor"/>
    <property type="match status" value="1"/>
</dbReference>
<proteinExistence type="predicted"/>
<dbReference type="InterPro" id="IPR050328">
    <property type="entry name" value="Dev_Immune_Receptor"/>
</dbReference>
<accession>A0A336LT16</accession>
<dbReference type="SUPFAM" id="SSF52058">
    <property type="entry name" value="L domain-like"/>
    <property type="match status" value="1"/>
</dbReference>
<dbReference type="Pfam" id="PF13855">
    <property type="entry name" value="LRR_8"/>
    <property type="match status" value="1"/>
</dbReference>
<dbReference type="PANTHER" id="PTHR24373">
    <property type="entry name" value="SLIT RELATED LEUCINE-RICH REPEAT NEURONAL PROTEIN"/>
    <property type="match status" value="1"/>
</dbReference>
<sequence length="225" mass="26445">MNRTVILILFFATFVTSNPISREHIKLNCSQEYPYDVSTKSEAITVLRINYSKIPKLNLTNICLAFPNLYRIYIGNSAVEEITPDSFNACLNVILIDLSSNKIKQLDMNLFKNNEKLAWLDFENNQLKQIPNKIFNNCKKLFVLILTNNKLINLDDELIDSINENCPEIRSIYWRGNKFKCERLEEIKMKYKELRFLRDIDRPWDCVKSDDENESIEFDESGELI</sequence>
<dbReference type="PANTHER" id="PTHR24373:SF275">
    <property type="entry name" value="TIR DOMAIN-CONTAINING PROTEIN"/>
    <property type="match status" value="1"/>
</dbReference>
<reference evidence="3" key="1">
    <citation type="submission" date="2018-07" db="EMBL/GenBank/DDBJ databases">
        <authorList>
            <person name="Quirk P.G."/>
            <person name="Krulwich T.A."/>
        </authorList>
    </citation>
    <scope>NUCLEOTIDE SEQUENCE</scope>
</reference>
<protein>
    <submittedName>
        <fullName evidence="3">CSON003274 protein</fullName>
    </submittedName>
</protein>